<reference evidence="4" key="1">
    <citation type="submission" date="2015-03" db="EMBL/GenBank/DDBJ databases">
        <authorList>
            <consortium name="Pathogen Informatics"/>
        </authorList>
    </citation>
    <scope>NUCLEOTIDE SEQUENCE [LARGE SCALE GENOMIC DNA]</scope>
    <source>
        <strain evidence="4">A125KOH2</strain>
    </source>
</reference>
<gene>
    <name evidence="1" type="ORF">ERS008529_04101</name>
    <name evidence="2" type="ORF">ERS137968_01472</name>
</gene>
<organism evidence="1 4">
    <name type="scientific">Yersinia pekkanenii</name>
    <dbReference type="NCBI Taxonomy" id="1288385"/>
    <lineage>
        <taxon>Bacteria</taxon>
        <taxon>Pseudomonadati</taxon>
        <taxon>Pseudomonadota</taxon>
        <taxon>Gammaproteobacteria</taxon>
        <taxon>Enterobacterales</taxon>
        <taxon>Yersiniaceae</taxon>
        <taxon>Yersinia</taxon>
    </lineage>
</organism>
<accession>A0A0T9R5V7</accession>
<protein>
    <submittedName>
        <fullName evidence="1">Uncharacterized protein</fullName>
    </submittedName>
</protein>
<dbReference type="EMBL" id="CWJL01000005">
    <property type="protein sequence ID" value="CRY65727.1"/>
    <property type="molecule type" value="Genomic_DNA"/>
</dbReference>
<reference evidence="1" key="2">
    <citation type="submission" date="2015-03" db="EMBL/GenBank/DDBJ databases">
        <authorList>
            <person name="Murphy D."/>
        </authorList>
    </citation>
    <scope>NUCLEOTIDE SEQUENCE [LARGE SCALE GENOMIC DNA]</scope>
    <source>
        <strain evidence="1">A125KOH2</strain>
    </source>
</reference>
<evidence type="ECO:0000313" key="1">
    <source>
        <dbReference type="EMBL" id="CNI46273.1"/>
    </source>
</evidence>
<sequence>MLDAAPSTDGCAASPRYPSGLVLMGPVVPLAKWAVPEPESCSMPLSIDDCAASPALPLCWVLTVPAVPLAMRSVPEPESCSMSPPQLMTVLQTRCYP</sequence>
<evidence type="ECO:0000313" key="4">
    <source>
        <dbReference type="Proteomes" id="UP000045840"/>
    </source>
</evidence>
<dbReference type="EMBL" id="CQAZ01000053">
    <property type="protein sequence ID" value="CNI46273.1"/>
    <property type="molecule type" value="Genomic_DNA"/>
</dbReference>
<reference evidence="2 3" key="3">
    <citation type="submission" date="2015-03" db="EMBL/GenBank/DDBJ databases">
        <authorList>
            <consortium name="Pathogen Informatics"/>
            <person name="Murphy D."/>
        </authorList>
    </citation>
    <scope>NUCLEOTIDE SEQUENCE [LARGE SCALE GENOMIC DNA]</scope>
    <source>
        <strain evidence="3">type strain: CIP110230</strain>
        <strain evidence="2">Type strain: CIP110230</strain>
    </source>
</reference>
<dbReference type="Proteomes" id="UP000045840">
    <property type="component" value="Unassembled WGS sequence"/>
</dbReference>
<keyword evidence="3" id="KW-1185">Reference proteome</keyword>
<proteinExistence type="predicted"/>
<evidence type="ECO:0000313" key="3">
    <source>
        <dbReference type="Proteomes" id="UP000044625"/>
    </source>
</evidence>
<dbReference type="AlphaFoldDB" id="A0A0T9R5V7"/>
<name>A0A0T9R5V7_9GAMM</name>
<dbReference type="Proteomes" id="UP000044625">
    <property type="component" value="Unassembled WGS sequence"/>
</dbReference>
<evidence type="ECO:0000313" key="2">
    <source>
        <dbReference type="EMBL" id="CRY65727.1"/>
    </source>
</evidence>